<organism evidence="9 10">
    <name type="scientific">Muricoprocola aceti</name>
    <dbReference type="NCBI Taxonomy" id="2981772"/>
    <lineage>
        <taxon>Bacteria</taxon>
        <taxon>Bacillati</taxon>
        <taxon>Bacillota</taxon>
        <taxon>Clostridia</taxon>
        <taxon>Lachnospirales</taxon>
        <taxon>Lachnospiraceae</taxon>
        <taxon>Muricoprocola</taxon>
    </lineage>
</organism>
<accession>A0ABT2SHQ1</accession>
<dbReference type="PANTHER" id="PTHR47371:SF3">
    <property type="entry name" value="PHOSPHOGLYCEROL TRANSFERASE I"/>
    <property type="match status" value="1"/>
</dbReference>
<dbReference type="CDD" id="cd16015">
    <property type="entry name" value="LTA_synthase"/>
    <property type="match status" value="1"/>
</dbReference>
<dbReference type="InterPro" id="IPR017850">
    <property type="entry name" value="Alkaline_phosphatase_core_sf"/>
</dbReference>
<feature type="transmembrane region" description="Helical" evidence="7">
    <location>
        <begin position="42"/>
        <end position="63"/>
    </location>
</feature>
<proteinExistence type="predicted"/>
<keyword evidence="10" id="KW-1185">Reference proteome</keyword>
<dbReference type="Pfam" id="PF00884">
    <property type="entry name" value="Sulfatase"/>
    <property type="match status" value="1"/>
</dbReference>
<dbReference type="InterPro" id="IPR000917">
    <property type="entry name" value="Sulfatase_N"/>
</dbReference>
<evidence type="ECO:0000256" key="2">
    <source>
        <dbReference type="ARBA" id="ARBA00004936"/>
    </source>
</evidence>
<keyword evidence="4 7" id="KW-0812">Transmembrane</keyword>
<keyword evidence="5 7" id="KW-1133">Transmembrane helix</keyword>
<evidence type="ECO:0000313" key="10">
    <source>
        <dbReference type="Proteomes" id="UP001652338"/>
    </source>
</evidence>
<evidence type="ECO:0000256" key="3">
    <source>
        <dbReference type="ARBA" id="ARBA00022475"/>
    </source>
</evidence>
<comment type="caution">
    <text evidence="9">The sequence shown here is derived from an EMBL/GenBank/DDBJ whole genome shotgun (WGS) entry which is preliminary data.</text>
</comment>
<protein>
    <submittedName>
        <fullName evidence="9">LTA synthase family protein</fullName>
    </submittedName>
</protein>
<feature type="transmembrane region" description="Helical" evidence="7">
    <location>
        <begin position="70"/>
        <end position="93"/>
    </location>
</feature>
<evidence type="ECO:0000256" key="1">
    <source>
        <dbReference type="ARBA" id="ARBA00004651"/>
    </source>
</evidence>
<dbReference type="InterPro" id="IPR050448">
    <property type="entry name" value="OpgB/LTA_synthase_biosynth"/>
</dbReference>
<dbReference type="RefSeq" id="WP_262653252.1">
    <property type="nucleotide sequence ID" value="NZ_JAOQKE010000001.1"/>
</dbReference>
<gene>
    <name evidence="9" type="ORF">OCV47_01435</name>
</gene>
<feature type="transmembrane region" description="Helical" evidence="7">
    <location>
        <begin position="145"/>
        <end position="163"/>
    </location>
</feature>
<dbReference type="SUPFAM" id="SSF53649">
    <property type="entry name" value="Alkaline phosphatase-like"/>
    <property type="match status" value="1"/>
</dbReference>
<keyword evidence="3" id="KW-1003">Cell membrane</keyword>
<comment type="pathway">
    <text evidence="2">Cell wall biogenesis; lipoteichoic acid biosynthesis.</text>
</comment>
<reference evidence="9 10" key="1">
    <citation type="journal article" date="2021" name="ISME Commun">
        <title>Automated analysis of genomic sequences facilitates high-throughput and comprehensive description of bacteria.</title>
        <authorList>
            <person name="Hitch T.C.A."/>
        </authorList>
    </citation>
    <scope>NUCLEOTIDE SEQUENCE [LARGE SCALE GENOMIC DNA]</scope>
    <source>
        <strain evidence="9 10">Sanger_29</strain>
    </source>
</reference>
<dbReference type="Gene3D" id="3.40.720.10">
    <property type="entry name" value="Alkaline Phosphatase, subunit A"/>
    <property type="match status" value="1"/>
</dbReference>
<evidence type="ECO:0000313" key="9">
    <source>
        <dbReference type="EMBL" id="MCU6724029.1"/>
    </source>
</evidence>
<dbReference type="Proteomes" id="UP001652338">
    <property type="component" value="Unassembled WGS sequence"/>
</dbReference>
<dbReference type="PANTHER" id="PTHR47371">
    <property type="entry name" value="LIPOTEICHOIC ACID SYNTHASE"/>
    <property type="match status" value="1"/>
</dbReference>
<sequence length="599" mass="67332">MKKFFRYKIKSKALATVLMLAIPVAALMLMESYTHVPWDLTPPIFILNLVGYYLIYLLGTFLFGGVAGGYTFATLLFMCCGLANYCVVCFRSSPIVPWDIYSIRTAVSVADNYNIDITGKLIGVVLGFLALTVPGGVLPGKVKKLRIRLAGLALSICCVFGYVKAVGSDAVIETVGLDTTLFTPNVLYRNNGLLAGFAGNIRFMKVEKPEGYSTKAAEEVAQSYQTQETTTAKKDLPNIIVIMNEAFSDLSVFGDFHASEDYMPFIHSLDKNVLKGHAYVSVKGGNTANSEFEFLTGDSMAFMPTGSVPYQQYVKSKIPSLASRLGELGYTTTAIHPYYGSGWNRNTVYPLLGFDNMIFKDAFTAPKKIRNYISDESAFQKIIDLYEEKGTDEKLFAFEVTMQNHGGYSKDTDDFRESVYLTDELNQGTQVRAAEKYLTLIQKSDEAFKELVEYFEKQKEPTIILMFGDHQPSDYITNVILRELDLDRDESQDVYFDNYIVPYIMWSNYDMDTTQVENISLNYLSGLLMEKAGIGLTGYQQFLKDMQAELPVITANMVMEADGDREPEKDVQSEWIENYNKLVYNHLCDKTGRLSGFFE</sequence>
<evidence type="ECO:0000256" key="5">
    <source>
        <dbReference type="ARBA" id="ARBA00022989"/>
    </source>
</evidence>
<evidence type="ECO:0000256" key="7">
    <source>
        <dbReference type="SAM" id="Phobius"/>
    </source>
</evidence>
<evidence type="ECO:0000259" key="8">
    <source>
        <dbReference type="Pfam" id="PF00884"/>
    </source>
</evidence>
<name>A0ABT2SHQ1_9FIRM</name>
<evidence type="ECO:0000256" key="4">
    <source>
        <dbReference type="ARBA" id="ARBA00022692"/>
    </source>
</evidence>
<comment type="subcellular location">
    <subcellularLocation>
        <location evidence="1">Cell membrane</location>
        <topology evidence="1">Multi-pass membrane protein</topology>
    </subcellularLocation>
</comment>
<feature type="domain" description="Sulfatase N-terminal" evidence="8">
    <location>
        <begin position="237"/>
        <end position="520"/>
    </location>
</feature>
<keyword evidence="6 7" id="KW-0472">Membrane</keyword>
<dbReference type="EMBL" id="JAOQKE010000001">
    <property type="protein sequence ID" value="MCU6724029.1"/>
    <property type="molecule type" value="Genomic_DNA"/>
</dbReference>
<feature type="transmembrane region" description="Helical" evidence="7">
    <location>
        <begin position="113"/>
        <end position="133"/>
    </location>
</feature>
<evidence type="ECO:0000256" key="6">
    <source>
        <dbReference type="ARBA" id="ARBA00023136"/>
    </source>
</evidence>